<reference evidence="5" key="1">
    <citation type="submission" date="2020-07" db="EMBL/GenBank/DDBJ databases">
        <title>Clarias magur genome sequencing, assembly and annotation.</title>
        <authorList>
            <person name="Kushwaha B."/>
            <person name="Kumar R."/>
            <person name="Das P."/>
            <person name="Joshi C.G."/>
            <person name="Kumar D."/>
            <person name="Nagpure N.S."/>
            <person name="Pandey M."/>
            <person name="Agarwal S."/>
            <person name="Srivastava S."/>
            <person name="Singh M."/>
            <person name="Sahoo L."/>
            <person name="Jayasankar P."/>
            <person name="Meher P.K."/>
            <person name="Koringa P.G."/>
            <person name="Iquebal M.A."/>
            <person name="Das S.P."/>
            <person name="Bit A."/>
            <person name="Patnaik S."/>
            <person name="Patel N."/>
            <person name="Shah T.M."/>
            <person name="Hinsu A."/>
            <person name="Jena J.K."/>
        </authorList>
    </citation>
    <scope>NUCLEOTIDE SEQUENCE</scope>
    <source>
        <strain evidence="5">CIFAMagur01</strain>
        <tissue evidence="5">Testis</tissue>
    </source>
</reference>
<accession>A0A8J4U522</accession>
<dbReference type="InterPro" id="IPR036179">
    <property type="entry name" value="Ig-like_dom_sf"/>
</dbReference>
<evidence type="ECO:0000256" key="1">
    <source>
        <dbReference type="ARBA" id="ARBA00023157"/>
    </source>
</evidence>
<dbReference type="EMBL" id="QNUK01000035">
    <property type="protein sequence ID" value="KAF5906250.1"/>
    <property type="molecule type" value="Genomic_DNA"/>
</dbReference>
<sequence>ILFPKTWAWSVHMPHIVHGLEKSCLVIQCTFSYSSYPPQNPYRIVWYQYVSRGYPLVFDNKNPNSVITKYRGRTSLYNGTYRDCSLLIENLSLSHHGDRIYAWIDPENVGWRTFKFYDVTTLIHVESSAPKPSVATSGGCKIGESITVRCKTYHTCPRYPPSLNLSGIEKNIGTEDRLEKRSLDDGKWEITLIREGVVESETQEIECSVTHSGGLSASTNKTHYTKCDFQKPVISPTHDVAIEGIEKSFTCTVNHTCQKEKPNIMWNYKNMPVSVETQKGSSHNCETVSTLKLKASRDDHGKTLTCTSQTTEGETSEHITLKVKKEENFFHVITPVAAVLGTIILFGTACYFVIKKYKRQIQELESRSPNRILSRLSRMSRRHHGRRKEPKRTDGAKSKTCESSISGTTGFSKPRFPSPKNETKAYNKSFENFGCSA</sequence>
<dbReference type="OrthoDB" id="10039395at2759"/>
<feature type="transmembrane region" description="Helical" evidence="3">
    <location>
        <begin position="329"/>
        <end position="354"/>
    </location>
</feature>
<feature type="compositionally biased region" description="Polar residues" evidence="2">
    <location>
        <begin position="401"/>
        <end position="411"/>
    </location>
</feature>
<evidence type="ECO:0000313" key="5">
    <source>
        <dbReference type="EMBL" id="KAF5906250.1"/>
    </source>
</evidence>
<dbReference type="Pfam" id="PF08205">
    <property type="entry name" value="C2-set_2"/>
    <property type="match status" value="1"/>
</dbReference>
<dbReference type="Proteomes" id="UP000727407">
    <property type="component" value="Unassembled WGS sequence"/>
</dbReference>
<feature type="compositionally biased region" description="Basic and acidic residues" evidence="2">
    <location>
        <begin position="391"/>
        <end position="400"/>
    </location>
</feature>
<feature type="non-terminal residue" evidence="5">
    <location>
        <position position="437"/>
    </location>
</feature>
<dbReference type="SUPFAM" id="SSF48726">
    <property type="entry name" value="Immunoglobulin"/>
    <property type="match status" value="2"/>
</dbReference>
<name>A0A8J4U522_CLAMG</name>
<keyword evidence="3" id="KW-0812">Transmembrane</keyword>
<feature type="non-terminal residue" evidence="5">
    <location>
        <position position="1"/>
    </location>
</feature>
<feature type="compositionally biased region" description="Basic residues" evidence="2">
    <location>
        <begin position="378"/>
        <end position="390"/>
    </location>
</feature>
<proteinExistence type="predicted"/>
<keyword evidence="6" id="KW-1185">Reference proteome</keyword>
<dbReference type="Gene3D" id="2.60.40.10">
    <property type="entry name" value="Immunoglobulins"/>
    <property type="match status" value="3"/>
</dbReference>
<feature type="domain" description="Ig-like" evidence="4">
    <location>
        <begin position="132"/>
        <end position="225"/>
    </location>
</feature>
<dbReference type="InterPro" id="IPR013783">
    <property type="entry name" value="Ig-like_fold"/>
</dbReference>
<dbReference type="InterPro" id="IPR007110">
    <property type="entry name" value="Ig-like_dom"/>
</dbReference>
<evidence type="ECO:0000256" key="2">
    <source>
        <dbReference type="SAM" id="MobiDB-lite"/>
    </source>
</evidence>
<keyword evidence="3" id="KW-0472">Membrane</keyword>
<dbReference type="PANTHER" id="PTHR46484">
    <property type="entry name" value="SI:CH211-171H4.5-RELATED"/>
    <property type="match status" value="1"/>
</dbReference>
<dbReference type="AlphaFoldDB" id="A0A8J4U522"/>
<gene>
    <name evidence="5" type="ORF">DAT39_004032</name>
</gene>
<evidence type="ECO:0000256" key="3">
    <source>
        <dbReference type="SAM" id="Phobius"/>
    </source>
</evidence>
<dbReference type="PANTHER" id="PTHR46484:SF1">
    <property type="entry name" value="SCHWANN CELL MYELIN PROTEIN-RELATED"/>
    <property type="match status" value="1"/>
</dbReference>
<protein>
    <recommendedName>
        <fullName evidence="4">Ig-like domain-containing protein</fullName>
    </recommendedName>
</protein>
<feature type="domain" description="Ig-like" evidence="4">
    <location>
        <begin position="232"/>
        <end position="322"/>
    </location>
</feature>
<evidence type="ECO:0000313" key="6">
    <source>
        <dbReference type="Proteomes" id="UP000727407"/>
    </source>
</evidence>
<organism evidence="5 6">
    <name type="scientific">Clarias magur</name>
    <name type="common">Asian catfish</name>
    <name type="synonym">Macropteronotus magur</name>
    <dbReference type="NCBI Taxonomy" id="1594786"/>
    <lineage>
        <taxon>Eukaryota</taxon>
        <taxon>Metazoa</taxon>
        <taxon>Chordata</taxon>
        <taxon>Craniata</taxon>
        <taxon>Vertebrata</taxon>
        <taxon>Euteleostomi</taxon>
        <taxon>Actinopterygii</taxon>
        <taxon>Neopterygii</taxon>
        <taxon>Teleostei</taxon>
        <taxon>Ostariophysi</taxon>
        <taxon>Siluriformes</taxon>
        <taxon>Clariidae</taxon>
        <taxon>Clarias</taxon>
    </lineage>
</organism>
<keyword evidence="1" id="KW-1015">Disulfide bond</keyword>
<evidence type="ECO:0000259" key="4">
    <source>
        <dbReference type="PROSITE" id="PS50835"/>
    </source>
</evidence>
<keyword evidence="3" id="KW-1133">Transmembrane helix</keyword>
<dbReference type="InterPro" id="IPR013162">
    <property type="entry name" value="CD80_C2-set"/>
</dbReference>
<comment type="caution">
    <text evidence="5">The sequence shown here is derived from an EMBL/GenBank/DDBJ whole genome shotgun (WGS) entry which is preliminary data.</text>
</comment>
<dbReference type="PROSITE" id="PS50835">
    <property type="entry name" value="IG_LIKE"/>
    <property type="match status" value="2"/>
</dbReference>
<feature type="region of interest" description="Disordered" evidence="2">
    <location>
        <begin position="372"/>
        <end position="423"/>
    </location>
</feature>